<protein>
    <submittedName>
        <fullName evidence="2">Arylesterase</fullName>
    </submittedName>
</protein>
<evidence type="ECO:0000313" key="3">
    <source>
        <dbReference type="Proteomes" id="UP000249577"/>
    </source>
</evidence>
<organism evidence="2 3">
    <name type="scientific">Ancylobacter novellus</name>
    <name type="common">Thiobacillus novellus</name>
    <dbReference type="NCBI Taxonomy" id="921"/>
    <lineage>
        <taxon>Bacteria</taxon>
        <taxon>Pseudomonadati</taxon>
        <taxon>Pseudomonadota</taxon>
        <taxon>Alphaproteobacteria</taxon>
        <taxon>Hyphomicrobiales</taxon>
        <taxon>Xanthobacteraceae</taxon>
        <taxon>Ancylobacter</taxon>
    </lineage>
</organism>
<dbReference type="Gene3D" id="3.40.50.1110">
    <property type="entry name" value="SGNH hydrolase"/>
    <property type="match status" value="1"/>
</dbReference>
<dbReference type="PANTHER" id="PTHR30383">
    <property type="entry name" value="THIOESTERASE 1/PROTEASE 1/LYSOPHOSPHOLIPASE L1"/>
    <property type="match status" value="1"/>
</dbReference>
<dbReference type="Proteomes" id="UP000249577">
    <property type="component" value="Unassembled WGS sequence"/>
</dbReference>
<dbReference type="InterPro" id="IPR013830">
    <property type="entry name" value="SGNH_hydro"/>
</dbReference>
<dbReference type="PANTHER" id="PTHR30383:SF24">
    <property type="entry name" value="THIOESTERASE 1_PROTEASE 1_LYSOPHOSPHOLIPASE L1"/>
    <property type="match status" value="1"/>
</dbReference>
<gene>
    <name evidence="2" type="ORF">DI565_13365</name>
</gene>
<evidence type="ECO:0000259" key="1">
    <source>
        <dbReference type="Pfam" id="PF13472"/>
    </source>
</evidence>
<sequence>MKPLIRNEKNAGLWRRNIGADSDVIAARQPSRRAFAAGLAASLAGVMTLRRAKAAQPIRLVGFGDSLMAGYGVAPQDAFPVKLEKALKAAGRNVSIANAGVSGDTASGGADRVDWSVPEGVQGVILELGANDMLRGVDPKTTRAAIGRILDRLKERNIPVMLAGMRAAPNLGPDFGQQFERIYADFARERDLVLYPFFLEGVAGDRALNQTDGIHPNAKGVDVIVAGILPTVERFLDRIEGGKG</sequence>
<dbReference type="CDD" id="cd01822">
    <property type="entry name" value="Lysophospholipase_L1_like"/>
    <property type="match status" value="1"/>
</dbReference>
<dbReference type="InterPro" id="IPR036514">
    <property type="entry name" value="SGNH_hydro_sf"/>
</dbReference>
<comment type="caution">
    <text evidence="2">The sequence shown here is derived from an EMBL/GenBank/DDBJ whole genome shotgun (WGS) entry which is preliminary data.</text>
</comment>
<dbReference type="EMBL" id="QFPN01000006">
    <property type="protein sequence ID" value="PZQ14395.1"/>
    <property type="molecule type" value="Genomic_DNA"/>
</dbReference>
<dbReference type="GO" id="GO:0004622">
    <property type="term" value="F:phosphatidylcholine lysophospholipase activity"/>
    <property type="evidence" value="ECO:0007669"/>
    <property type="project" value="TreeGrafter"/>
</dbReference>
<dbReference type="Pfam" id="PF13472">
    <property type="entry name" value="Lipase_GDSL_2"/>
    <property type="match status" value="1"/>
</dbReference>
<dbReference type="AlphaFoldDB" id="A0A2W5KHQ7"/>
<name>A0A2W5KHQ7_ANCNO</name>
<feature type="domain" description="SGNH hydrolase-type esterase" evidence="1">
    <location>
        <begin position="63"/>
        <end position="221"/>
    </location>
</feature>
<proteinExistence type="predicted"/>
<accession>A0A2W5KHQ7</accession>
<dbReference type="InterPro" id="IPR051532">
    <property type="entry name" value="Ester_Hydrolysis_Enzymes"/>
</dbReference>
<reference evidence="2 3" key="1">
    <citation type="submission" date="2017-08" db="EMBL/GenBank/DDBJ databases">
        <title>Infants hospitalized years apart are colonized by the same room-sourced microbial strains.</title>
        <authorList>
            <person name="Brooks B."/>
            <person name="Olm M.R."/>
            <person name="Firek B.A."/>
            <person name="Baker R."/>
            <person name="Thomas B.C."/>
            <person name="Morowitz M.J."/>
            <person name="Banfield J.F."/>
        </authorList>
    </citation>
    <scope>NUCLEOTIDE SEQUENCE [LARGE SCALE GENOMIC DNA]</scope>
    <source>
        <strain evidence="2">S2_005_003_R2_43</strain>
    </source>
</reference>
<dbReference type="SUPFAM" id="SSF52266">
    <property type="entry name" value="SGNH hydrolase"/>
    <property type="match status" value="1"/>
</dbReference>
<evidence type="ECO:0000313" key="2">
    <source>
        <dbReference type="EMBL" id="PZQ14395.1"/>
    </source>
</evidence>